<dbReference type="SUPFAM" id="SSF49723">
    <property type="entry name" value="Lipase/lipooxygenase domain (PLAT/LH2 domain)"/>
    <property type="match status" value="1"/>
</dbReference>
<feature type="signal peptide" evidence="1">
    <location>
        <begin position="1"/>
        <end position="28"/>
    </location>
</feature>
<dbReference type="EMBL" id="JBEJUE010000066">
    <property type="protein sequence ID" value="MER0429612.1"/>
    <property type="molecule type" value="Genomic_DNA"/>
</dbReference>
<protein>
    <submittedName>
        <fullName evidence="3">PLAT/LH2 domain-containing protein</fullName>
    </submittedName>
</protein>
<dbReference type="Pfam" id="PF01477">
    <property type="entry name" value="PLAT"/>
    <property type="match status" value="1"/>
</dbReference>
<dbReference type="InterPro" id="IPR036392">
    <property type="entry name" value="PLAT/LH2_dom_sf"/>
</dbReference>
<evidence type="ECO:0000256" key="1">
    <source>
        <dbReference type="SAM" id="SignalP"/>
    </source>
</evidence>
<sequence>MLRSSLIRLVQSAVATLCVVGVTAPAQATDAQAPARGETYTFVIETRNVLYGGTDSDIRGQLTNAKGETTPWTLFDRSGYNDFERGDKDSYTITAPAGFGEPTAFQLAKDGRDDWAVLQVQLDGPKIKMLGISANPFWITHRPQYTTGTGGQVITHYQYYSPRWPAGDGD</sequence>
<organism evidence="3 4">
    <name type="scientific">Streptomyces microflavus</name>
    <name type="common">Streptomyces lipmanii</name>
    <dbReference type="NCBI Taxonomy" id="1919"/>
    <lineage>
        <taxon>Bacteria</taxon>
        <taxon>Bacillati</taxon>
        <taxon>Actinomycetota</taxon>
        <taxon>Actinomycetes</taxon>
        <taxon>Kitasatosporales</taxon>
        <taxon>Streptomycetaceae</taxon>
        <taxon>Streptomyces</taxon>
    </lineage>
</organism>
<feature type="chain" id="PRO_5045924454" evidence="1">
    <location>
        <begin position="29"/>
        <end position="170"/>
    </location>
</feature>
<dbReference type="Proteomes" id="UP001456562">
    <property type="component" value="Unassembled WGS sequence"/>
</dbReference>
<accession>A0ABV1QEP7</accession>
<proteinExistence type="predicted"/>
<gene>
    <name evidence="3" type="ORF">ABR748_36320</name>
</gene>
<dbReference type="Gene3D" id="2.60.60.20">
    <property type="entry name" value="PLAT/LH2 domain"/>
    <property type="match status" value="1"/>
</dbReference>
<evidence type="ECO:0000313" key="3">
    <source>
        <dbReference type="EMBL" id="MER0429612.1"/>
    </source>
</evidence>
<reference evidence="3 4" key="1">
    <citation type="submission" date="2024-01" db="EMBL/GenBank/DDBJ databases">
        <title>Metagenomic exploration of the rhizosphere soil microbial community and their significance in facilitating the development of wild simulated ginseng.</title>
        <authorList>
            <person name="Huang J."/>
        </authorList>
    </citation>
    <scope>NUCLEOTIDE SEQUENCE [LARGE SCALE GENOMIC DNA]</scope>
    <source>
        <strain evidence="3 4">WY141</strain>
    </source>
</reference>
<dbReference type="InterPro" id="IPR001024">
    <property type="entry name" value="PLAT/LH2_dom"/>
</dbReference>
<dbReference type="PROSITE" id="PS50095">
    <property type="entry name" value="PLAT"/>
    <property type="match status" value="1"/>
</dbReference>
<keyword evidence="1" id="KW-0732">Signal</keyword>
<name>A0ABV1QEP7_STRMI</name>
<dbReference type="RefSeq" id="WP_350241632.1">
    <property type="nucleotide sequence ID" value="NZ_JBEJUE010000066.1"/>
</dbReference>
<evidence type="ECO:0000313" key="4">
    <source>
        <dbReference type="Proteomes" id="UP001456562"/>
    </source>
</evidence>
<feature type="domain" description="PLAT" evidence="2">
    <location>
        <begin position="38"/>
        <end position="170"/>
    </location>
</feature>
<evidence type="ECO:0000259" key="2">
    <source>
        <dbReference type="PROSITE" id="PS50095"/>
    </source>
</evidence>
<comment type="caution">
    <text evidence="3">The sequence shown here is derived from an EMBL/GenBank/DDBJ whole genome shotgun (WGS) entry which is preliminary data.</text>
</comment>
<keyword evidence="4" id="KW-1185">Reference proteome</keyword>